<evidence type="ECO:0000256" key="3">
    <source>
        <dbReference type="ARBA" id="ARBA00022729"/>
    </source>
</evidence>
<dbReference type="EMBL" id="VLLG01000005">
    <property type="protein sequence ID" value="TWI83986.1"/>
    <property type="molecule type" value="Genomic_DNA"/>
</dbReference>
<feature type="chain" id="PRO_5021946635" evidence="6">
    <location>
        <begin position="20"/>
        <end position="555"/>
    </location>
</feature>
<name>A0A562ST63_CHIJA</name>
<dbReference type="SUPFAM" id="SSF48452">
    <property type="entry name" value="TPR-like"/>
    <property type="match status" value="1"/>
</dbReference>
<evidence type="ECO:0000256" key="6">
    <source>
        <dbReference type="SAM" id="SignalP"/>
    </source>
</evidence>
<feature type="domain" description="RagB/SusD" evidence="7">
    <location>
        <begin position="297"/>
        <end position="555"/>
    </location>
</feature>
<keyword evidence="5" id="KW-0998">Cell outer membrane</keyword>
<gene>
    <name evidence="9" type="ORF">LX66_4346</name>
</gene>
<comment type="similarity">
    <text evidence="2">Belongs to the SusD family.</text>
</comment>
<protein>
    <submittedName>
        <fullName evidence="9">Putative outer membrane starch-binding protein</fullName>
    </submittedName>
</protein>
<evidence type="ECO:0000313" key="10">
    <source>
        <dbReference type="Proteomes" id="UP000316778"/>
    </source>
</evidence>
<keyword evidence="3 6" id="KW-0732">Signal</keyword>
<dbReference type="GO" id="GO:0009279">
    <property type="term" value="C:cell outer membrane"/>
    <property type="evidence" value="ECO:0007669"/>
    <property type="project" value="UniProtKB-SubCell"/>
</dbReference>
<dbReference type="InterPro" id="IPR033985">
    <property type="entry name" value="SusD-like_N"/>
</dbReference>
<evidence type="ECO:0000256" key="4">
    <source>
        <dbReference type="ARBA" id="ARBA00023136"/>
    </source>
</evidence>
<dbReference type="RefSeq" id="WP_211366465.1">
    <property type="nucleotide sequence ID" value="NZ_BAAAFY010000002.1"/>
</dbReference>
<evidence type="ECO:0000256" key="2">
    <source>
        <dbReference type="ARBA" id="ARBA00006275"/>
    </source>
</evidence>
<organism evidence="9 10">
    <name type="scientific">Chitinophaga japonensis</name>
    <name type="common">Flexibacter japonensis</name>
    <dbReference type="NCBI Taxonomy" id="104662"/>
    <lineage>
        <taxon>Bacteria</taxon>
        <taxon>Pseudomonadati</taxon>
        <taxon>Bacteroidota</taxon>
        <taxon>Chitinophagia</taxon>
        <taxon>Chitinophagales</taxon>
        <taxon>Chitinophagaceae</taxon>
        <taxon>Chitinophaga</taxon>
    </lineage>
</organism>
<dbReference type="Proteomes" id="UP000316778">
    <property type="component" value="Unassembled WGS sequence"/>
</dbReference>
<proteinExistence type="inferred from homology"/>
<keyword evidence="10" id="KW-1185">Reference proteome</keyword>
<sequence length="555" mass="62908">MRYRICMLFAAMMGMLSVACQKDFLDRQISTELTEEQVFTSYARTRDFLVGTYAALPAGFNRIDNAMLAAATDDAEFTWEGGAIQRYNNGSWSPYINPDDNWNATYAAIRRTNQFLEKSGNVNLDTYKLNPDPTAQQTYNNMVADLERWRHEARFLRAFFYFELVKRYGGVPLITRVLELTDNLDLPRNSLEECVQFIAAECDSAAAGLPLTTDDTNTGRAVKGAALALKSRVLLYWASEGYSGGGMQSRWEQAAAAAKAVIDLNVYQLAGNYRALFNTYNNSEIIFARRAGAANSFESANYPVYDGGQSGTTPSQNLVDAYELTDGSRFDWNNPAHASAPYKDRDPRLSMTVIANNTTWRGRSMEIWTGGKDGPEIDRASRTGYYLKKYMDENLDLVQNKASVHTWIYFRLAEMYLNYAEAMNEAYGPDQDPQGWGLSAIAAVNAVRGRASVNMPPLLAGQWNQADFREKVRNERRVELAFEEHRYWDLRRWKLAADMLSAPLKGVRVTRVDDTTFSYAPFELEPRVFLPKMYWYPVPQSEKIKSPALEQTPGW</sequence>
<keyword evidence="4" id="KW-0472">Membrane</keyword>
<feature type="signal peptide" evidence="6">
    <location>
        <begin position="1"/>
        <end position="19"/>
    </location>
</feature>
<dbReference type="InterPro" id="IPR012944">
    <property type="entry name" value="SusD_RagB_dom"/>
</dbReference>
<dbReference type="Pfam" id="PF07980">
    <property type="entry name" value="SusD_RagB"/>
    <property type="match status" value="1"/>
</dbReference>
<accession>A0A562ST63</accession>
<dbReference type="AlphaFoldDB" id="A0A562ST63"/>
<evidence type="ECO:0000259" key="8">
    <source>
        <dbReference type="Pfam" id="PF14322"/>
    </source>
</evidence>
<feature type="domain" description="SusD-like N-terminal" evidence="8">
    <location>
        <begin position="23"/>
        <end position="235"/>
    </location>
</feature>
<evidence type="ECO:0000313" key="9">
    <source>
        <dbReference type="EMBL" id="TWI83986.1"/>
    </source>
</evidence>
<dbReference type="InterPro" id="IPR011990">
    <property type="entry name" value="TPR-like_helical_dom_sf"/>
</dbReference>
<evidence type="ECO:0000256" key="1">
    <source>
        <dbReference type="ARBA" id="ARBA00004442"/>
    </source>
</evidence>
<dbReference type="CDD" id="cd08977">
    <property type="entry name" value="SusD"/>
    <property type="match status" value="1"/>
</dbReference>
<reference evidence="9 10" key="1">
    <citation type="journal article" date="2013" name="Stand. Genomic Sci.">
        <title>Genomic Encyclopedia of Type Strains, Phase I: The one thousand microbial genomes (KMG-I) project.</title>
        <authorList>
            <person name="Kyrpides N.C."/>
            <person name="Woyke T."/>
            <person name="Eisen J.A."/>
            <person name="Garrity G."/>
            <person name="Lilburn T.G."/>
            <person name="Beck B.J."/>
            <person name="Whitman W.B."/>
            <person name="Hugenholtz P."/>
            <person name="Klenk H.P."/>
        </authorList>
    </citation>
    <scope>NUCLEOTIDE SEQUENCE [LARGE SCALE GENOMIC DNA]</scope>
    <source>
        <strain evidence="9 10">DSM 13484</strain>
    </source>
</reference>
<evidence type="ECO:0000256" key="5">
    <source>
        <dbReference type="ARBA" id="ARBA00023237"/>
    </source>
</evidence>
<dbReference type="Gene3D" id="1.25.40.390">
    <property type="match status" value="1"/>
</dbReference>
<comment type="caution">
    <text evidence="9">The sequence shown here is derived from an EMBL/GenBank/DDBJ whole genome shotgun (WGS) entry which is preliminary data.</text>
</comment>
<evidence type="ECO:0000259" key="7">
    <source>
        <dbReference type="Pfam" id="PF07980"/>
    </source>
</evidence>
<dbReference type="PROSITE" id="PS51257">
    <property type="entry name" value="PROKAR_LIPOPROTEIN"/>
    <property type="match status" value="1"/>
</dbReference>
<dbReference type="Pfam" id="PF14322">
    <property type="entry name" value="SusD-like_3"/>
    <property type="match status" value="1"/>
</dbReference>
<comment type="subcellular location">
    <subcellularLocation>
        <location evidence="1">Cell outer membrane</location>
    </subcellularLocation>
</comment>